<dbReference type="AlphaFoldDB" id="A0A0C9SMM5"/>
<feature type="coiled-coil region" evidence="1">
    <location>
        <begin position="268"/>
        <end position="309"/>
    </location>
</feature>
<feature type="compositionally biased region" description="Low complexity" evidence="2">
    <location>
        <begin position="167"/>
        <end position="181"/>
    </location>
</feature>
<dbReference type="EMBL" id="KN820328">
    <property type="protein sequence ID" value="KIJ06434.1"/>
    <property type="molecule type" value="Genomic_DNA"/>
</dbReference>
<name>A0A0C9SMM5_PAXIN</name>
<feature type="compositionally biased region" description="Basic residues" evidence="2">
    <location>
        <begin position="579"/>
        <end position="591"/>
    </location>
</feature>
<feature type="compositionally biased region" description="Polar residues" evidence="2">
    <location>
        <begin position="95"/>
        <end position="108"/>
    </location>
</feature>
<accession>A0A0C9SMM5</accession>
<evidence type="ECO:0000313" key="4">
    <source>
        <dbReference type="Proteomes" id="UP000053647"/>
    </source>
</evidence>
<dbReference type="OrthoDB" id="2631297at2759"/>
<feature type="compositionally biased region" description="Polar residues" evidence="2">
    <location>
        <begin position="139"/>
        <end position="154"/>
    </location>
</feature>
<protein>
    <submittedName>
        <fullName evidence="3">Uncharacterized protein</fullName>
    </submittedName>
</protein>
<feature type="region of interest" description="Disordered" evidence="2">
    <location>
        <begin position="1"/>
        <end position="254"/>
    </location>
</feature>
<reference evidence="4" key="2">
    <citation type="submission" date="2015-01" db="EMBL/GenBank/DDBJ databases">
        <title>Evolutionary Origins and Diversification of the Mycorrhizal Mutualists.</title>
        <authorList>
            <consortium name="DOE Joint Genome Institute"/>
            <consortium name="Mycorrhizal Genomics Consortium"/>
            <person name="Kohler A."/>
            <person name="Kuo A."/>
            <person name="Nagy L.G."/>
            <person name="Floudas D."/>
            <person name="Copeland A."/>
            <person name="Barry K.W."/>
            <person name="Cichocki N."/>
            <person name="Veneault-Fourrey C."/>
            <person name="LaButti K."/>
            <person name="Lindquist E.A."/>
            <person name="Lipzen A."/>
            <person name="Lundell T."/>
            <person name="Morin E."/>
            <person name="Murat C."/>
            <person name="Riley R."/>
            <person name="Ohm R."/>
            <person name="Sun H."/>
            <person name="Tunlid A."/>
            <person name="Henrissat B."/>
            <person name="Grigoriev I.V."/>
            <person name="Hibbett D.S."/>
            <person name="Martin F."/>
        </authorList>
    </citation>
    <scope>NUCLEOTIDE SEQUENCE [LARGE SCALE GENOMIC DNA]</scope>
    <source>
        <strain evidence="4">ATCC 200175</strain>
    </source>
</reference>
<feature type="region of interest" description="Disordered" evidence="2">
    <location>
        <begin position="563"/>
        <end position="619"/>
    </location>
</feature>
<gene>
    <name evidence="3" type="ORF">PAXINDRAFT_158730</name>
</gene>
<organism evidence="3 4">
    <name type="scientific">Paxillus involutus ATCC 200175</name>
    <dbReference type="NCBI Taxonomy" id="664439"/>
    <lineage>
        <taxon>Eukaryota</taxon>
        <taxon>Fungi</taxon>
        <taxon>Dikarya</taxon>
        <taxon>Basidiomycota</taxon>
        <taxon>Agaricomycotina</taxon>
        <taxon>Agaricomycetes</taxon>
        <taxon>Agaricomycetidae</taxon>
        <taxon>Boletales</taxon>
        <taxon>Paxilineae</taxon>
        <taxon>Paxillaceae</taxon>
        <taxon>Paxillus</taxon>
    </lineage>
</organism>
<evidence type="ECO:0000313" key="3">
    <source>
        <dbReference type="EMBL" id="KIJ06434.1"/>
    </source>
</evidence>
<dbReference type="HOGENOM" id="CLU_481548_0_0_1"/>
<dbReference type="Proteomes" id="UP000053647">
    <property type="component" value="Unassembled WGS sequence"/>
</dbReference>
<keyword evidence="1" id="KW-0175">Coiled coil</keyword>
<feature type="compositionally biased region" description="Polar residues" evidence="2">
    <location>
        <begin position="1"/>
        <end position="11"/>
    </location>
</feature>
<evidence type="ECO:0000256" key="1">
    <source>
        <dbReference type="SAM" id="Coils"/>
    </source>
</evidence>
<feature type="compositionally biased region" description="Polar residues" evidence="2">
    <location>
        <begin position="197"/>
        <end position="206"/>
    </location>
</feature>
<keyword evidence="4" id="KW-1185">Reference proteome</keyword>
<reference evidence="3 4" key="1">
    <citation type="submission" date="2014-06" db="EMBL/GenBank/DDBJ databases">
        <authorList>
            <consortium name="DOE Joint Genome Institute"/>
            <person name="Kuo A."/>
            <person name="Kohler A."/>
            <person name="Nagy L.G."/>
            <person name="Floudas D."/>
            <person name="Copeland A."/>
            <person name="Barry K.W."/>
            <person name="Cichocki N."/>
            <person name="Veneault-Fourrey C."/>
            <person name="LaButti K."/>
            <person name="Lindquist E.A."/>
            <person name="Lipzen A."/>
            <person name="Lundell T."/>
            <person name="Morin E."/>
            <person name="Murat C."/>
            <person name="Sun H."/>
            <person name="Tunlid A."/>
            <person name="Henrissat B."/>
            <person name="Grigoriev I.V."/>
            <person name="Hibbett D.S."/>
            <person name="Martin F."/>
            <person name="Nordberg H.P."/>
            <person name="Cantor M.N."/>
            <person name="Hua S.X."/>
        </authorList>
    </citation>
    <scope>NUCLEOTIDE SEQUENCE [LARGE SCALE GENOMIC DNA]</scope>
    <source>
        <strain evidence="3 4">ATCC 200175</strain>
    </source>
</reference>
<feature type="compositionally biased region" description="Low complexity" evidence="2">
    <location>
        <begin position="563"/>
        <end position="577"/>
    </location>
</feature>
<sequence length="688" mass="76102">MYSGQANQPQRRPSGAPVPIPMSGNQTGYDRGEMGSNPYRDPLSPLRLDLDINTDHNQAGMPDDVFTSGSLRGGGQQHAHQNTRAGMHDDVFTSGRGSQQHAPQNTRVSGEGNFGSFNQPNEGPIDHRSPLSPSDPDMRQSSYPYHDQGNSFGTPTHPGGQPGMLHGNFSGGFNSAGSQANYLPGNRGRTPLVFNDQGGSRSQSVANRDGTLFDDYPSSYSSSRSQSRQPTHPADLPQRGYSRSSTSSLDGYPREQQDHVISQLVAEVKRLAEVVNQYTSANEDLKRANEELTLRLASTEHDIAAVRADISQMDTKTKQLSKTGANDHPTVKRLIHPLFADLCRIEQSLEKGQRALALGKIQPLENGKPYDVQVVGDKSRTIWHPNWKGSVDESLNVLFIKEIADKIWTNEMSRRQNPHTQGEIDDDSFSMETIVKCVKTYFRNIHKQVGDHANPERMAKAEGHQTTGRRRAQHAGVAKMRRRAAALLESEKPDMTDAVGLIDTDFCTDPVSYDEATLSDTLRQRRQKVDIGKGATIGVGYEWRSVEYVTFLRYLTLKATRVPADAQPGPADGQPPATKKARRTITNKNIKKSFDAPPSMLSSKGPKSNKRPDPTIPVVSMMDPKWRAAHPEVPVIADVEKCKWLARFSATLGPGDLLEEDVIYLKELREWKDETTAAGEEADDEQEY</sequence>
<feature type="compositionally biased region" description="Low complexity" evidence="2">
    <location>
        <begin position="216"/>
        <end position="230"/>
    </location>
</feature>
<evidence type="ECO:0000256" key="2">
    <source>
        <dbReference type="SAM" id="MobiDB-lite"/>
    </source>
</evidence>
<proteinExistence type="predicted"/>